<keyword evidence="3" id="KW-1185">Reference proteome</keyword>
<proteinExistence type="predicted"/>
<dbReference type="EMBL" id="JAJFAZ020000005">
    <property type="protein sequence ID" value="KAI5326964.1"/>
    <property type="molecule type" value="Genomic_DNA"/>
</dbReference>
<evidence type="ECO:0000256" key="1">
    <source>
        <dbReference type="SAM" id="MobiDB-lite"/>
    </source>
</evidence>
<reference evidence="2 3" key="1">
    <citation type="journal article" date="2022" name="G3 (Bethesda)">
        <title>Whole-genome sequence and methylome profiling of the almond [Prunus dulcis (Mill.) D.A. Webb] cultivar 'Nonpareil'.</title>
        <authorList>
            <person name="D'Amico-Willman K.M."/>
            <person name="Ouma W.Z."/>
            <person name="Meulia T."/>
            <person name="Sideli G.M."/>
            <person name="Gradziel T.M."/>
            <person name="Fresnedo-Ramirez J."/>
        </authorList>
    </citation>
    <scope>NUCLEOTIDE SEQUENCE [LARGE SCALE GENOMIC DNA]</scope>
    <source>
        <strain evidence="2">Clone GOH B32 T37-40</strain>
    </source>
</reference>
<protein>
    <submittedName>
        <fullName evidence="2">Uncharacterized protein</fullName>
    </submittedName>
</protein>
<evidence type="ECO:0000313" key="2">
    <source>
        <dbReference type="EMBL" id="KAI5326964.1"/>
    </source>
</evidence>
<feature type="compositionally biased region" description="Low complexity" evidence="1">
    <location>
        <begin position="65"/>
        <end position="76"/>
    </location>
</feature>
<gene>
    <name evidence="2" type="ORF">L3X38_026360</name>
</gene>
<organism evidence="2 3">
    <name type="scientific">Prunus dulcis</name>
    <name type="common">Almond</name>
    <name type="synonym">Amygdalus dulcis</name>
    <dbReference type="NCBI Taxonomy" id="3755"/>
    <lineage>
        <taxon>Eukaryota</taxon>
        <taxon>Viridiplantae</taxon>
        <taxon>Streptophyta</taxon>
        <taxon>Embryophyta</taxon>
        <taxon>Tracheophyta</taxon>
        <taxon>Spermatophyta</taxon>
        <taxon>Magnoliopsida</taxon>
        <taxon>eudicotyledons</taxon>
        <taxon>Gunneridae</taxon>
        <taxon>Pentapetalae</taxon>
        <taxon>rosids</taxon>
        <taxon>fabids</taxon>
        <taxon>Rosales</taxon>
        <taxon>Rosaceae</taxon>
        <taxon>Amygdaloideae</taxon>
        <taxon>Amygdaleae</taxon>
        <taxon>Prunus</taxon>
    </lineage>
</organism>
<dbReference type="Proteomes" id="UP001054821">
    <property type="component" value="Chromosome 5"/>
</dbReference>
<dbReference type="AlphaFoldDB" id="A0AAD4YZE1"/>
<comment type="caution">
    <text evidence="2">The sequence shown here is derived from an EMBL/GenBank/DDBJ whole genome shotgun (WGS) entry which is preliminary data.</text>
</comment>
<feature type="region of interest" description="Disordered" evidence="1">
    <location>
        <begin position="54"/>
        <end position="96"/>
    </location>
</feature>
<accession>A0AAD4YZE1</accession>
<evidence type="ECO:0000313" key="3">
    <source>
        <dbReference type="Proteomes" id="UP001054821"/>
    </source>
</evidence>
<name>A0AAD4YZE1_PRUDU</name>
<sequence length="96" mass="10533">MMINVNEENVWDEYVKDDIVDLCGKDRATGEGAETCLEAIEVIMTHETELNNTVDLEGDTPGFESSLIDDVSPSSSCPKKRNQTPSDITSPKKRGA</sequence>